<feature type="domain" description="Trigger factor C-terminal" evidence="13">
    <location>
        <begin position="269"/>
        <end position="412"/>
    </location>
</feature>
<dbReference type="Gene3D" id="1.10.3120.10">
    <property type="entry name" value="Trigger factor, C-terminal domain"/>
    <property type="match status" value="1"/>
</dbReference>
<dbReference type="InterPro" id="IPR005215">
    <property type="entry name" value="Trig_fac"/>
</dbReference>
<evidence type="ECO:0000256" key="1">
    <source>
        <dbReference type="ARBA" id="ARBA00000971"/>
    </source>
</evidence>
<dbReference type="InterPro" id="IPR037041">
    <property type="entry name" value="Trigger_fac_C_sf"/>
</dbReference>
<keyword evidence="8 11" id="KW-0413">Isomerase</keyword>
<comment type="subcellular location">
    <subcellularLocation>
        <location evidence="11">Cytoplasm</location>
    </subcellularLocation>
    <text evidence="11">About half TF is bound to the ribosome near the polypeptide exit tunnel while the other half is free in the cytoplasm.</text>
</comment>
<reference evidence="14 15" key="2">
    <citation type="journal article" date="2014" name="Curr. Biol.">
        <title>Symbiont-Supplemented Maternal Investment Underpinning Host's Ecological Adaptation.</title>
        <authorList>
            <person name="Kaiwa N."/>
            <person name="Hosokawa T."/>
            <person name="Nikoh N."/>
            <person name="Tanahashi M."/>
            <person name="Moriyama M."/>
            <person name="Meng X.Y."/>
            <person name="Maeda T."/>
            <person name="Yamaguchi K."/>
            <person name="Shigenobu S."/>
            <person name="Ito M."/>
            <person name="Fukatsu T."/>
        </authorList>
    </citation>
    <scope>NUCLEOTIDE SEQUENCE [LARGE SCALE GENOMIC DNA]</scope>
    <source>
        <strain evidence="14 15">UwTKB</strain>
    </source>
</reference>
<accession>A0A090BWL7</accession>
<keyword evidence="11" id="KW-0963">Cytoplasm</keyword>
<name>A0A090BWL7_9ENTR</name>
<evidence type="ECO:0000259" key="12">
    <source>
        <dbReference type="Pfam" id="PF05697"/>
    </source>
</evidence>
<comment type="domain">
    <text evidence="11">Consists of 3 domains; the N-terminus binds the ribosome, the middle domain has PPIase activity, while the C-terminus has intrinsic chaperone activity on its own.</text>
</comment>
<dbReference type="NCBIfam" id="TIGR00115">
    <property type="entry name" value="tig"/>
    <property type="match status" value="1"/>
</dbReference>
<keyword evidence="15" id="KW-1185">Reference proteome</keyword>
<keyword evidence="5 11" id="KW-0132">Cell division</keyword>
<evidence type="ECO:0000256" key="5">
    <source>
        <dbReference type="ARBA" id="ARBA00022618"/>
    </source>
</evidence>
<gene>
    <name evidence="11 14" type="primary">tig</name>
    <name evidence="14" type="ORF">TGUWTKB_6020</name>
</gene>
<dbReference type="KEGG" id="sbw:TGUWTKB_6020"/>
<keyword evidence="7 11" id="KW-0143">Chaperone</keyword>
<dbReference type="AlphaFoldDB" id="A0A090BWL7"/>
<evidence type="ECO:0000256" key="11">
    <source>
        <dbReference type="HAMAP-Rule" id="MF_00303"/>
    </source>
</evidence>
<dbReference type="SUPFAM" id="SSF109998">
    <property type="entry name" value="Triger factor/SurA peptide-binding domain-like"/>
    <property type="match status" value="1"/>
</dbReference>
<comment type="catalytic activity">
    <reaction evidence="1 11">
        <text>[protein]-peptidylproline (omega=180) = [protein]-peptidylproline (omega=0)</text>
        <dbReference type="Rhea" id="RHEA:16237"/>
        <dbReference type="Rhea" id="RHEA-COMP:10747"/>
        <dbReference type="Rhea" id="RHEA-COMP:10748"/>
        <dbReference type="ChEBI" id="CHEBI:83833"/>
        <dbReference type="ChEBI" id="CHEBI:83834"/>
        <dbReference type="EC" id="5.2.1.8"/>
    </reaction>
</comment>
<comment type="function">
    <text evidence="11">Involved in protein export. Acts as a chaperone by maintaining the newly synthesized protein in an open conformation. Functions as a peptidyl-prolyl cis-trans isomerase.</text>
</comment>
<dbReference type="HAMAP" id="MF_00303">
    <property type="entry name" value="Trigger_factor_Tig"/>
    <property type="match status" value="1"/>
</dbReference>
<dbReference type="EMBL" id="AP014521">
    <property type="protein sequence ID" value="BAP58826.1"/>
    <property type="molecule type" value="Genomic_DNA"/>
</dbReference>
<dbReference type="GO" id="GO:0006457">
    <property type="term" value="P:protein folding"/>
    <property type="evidence" value="ECO:0007669"/>
    <property type="project" value="UniProtKB-UniRule"/>
</dbReference>
<organism evidence="14 15">
    <name type="scientific">Candidatus Tachikawaea gelatinosa</name>
    <dbReference type="NCBI Taxonomy" id="1410383"/>
    <lineage>
        <taxon>Bacteria</taxon>
        <taxon>Pseudomonadati</taxon>
        <taxon>Pseudomonadota</taxon>
        <taxon>Gammaproteobacteria</taxon>
        <taxon>Enterobacterales</taxon>
        <taxon>Enterobacteriaceae</taxon>
        <taxon>Candidatus Tachikawaea</taxon>
    </lineage>
</organism>
<evidence type="ECO:0000256" key="7">
    <source>
        <dbReference type="ARBA" id="ARBA00023186"/>
    </source>
</evidence>
<keyword evidence="6 11" id="KW-0697">Rotamase</keyword>
<dbReference type="Pfam" id="PF05697">
    <property type="entry name" value="Trigger_N"/>
    <property type="match status" value="1"/>
</dbReference>
<evidence type="ECO:0000256" key="2">
    <source>
        <dbReference type="ARBA" id="ARBA00005464"/>
    </source>
</evidence>
<evidence type="ECO:0000313" key="15">
    <source>
        <dbReference type="Proteomes" id="UP000031627"/>
    </source>
</evidence>
<evidence type="ECO:0000256" key="10">
    <source>
        <dbReference type="ARBA" id="ARBA00029986"/>
    </source>
</evidence>
<dbReference type="OrthoDB" id="9767721at2"/>
<dbReference type="HOGENOM" id="CLU_033058_2_0_6"/>
<dbReference type="Pfam" id="PF05698">
    <property type="entry name" value="Trigger_C"/>
    <property type="match status" value="1"/>
</dbReference>
<evidence type="ECO:0000256" key="9">
    <source>
        <dbReference type="ARBA" id="ARBA00023306"/>
    </source>
</evidence>
<dbReference type="GO" id="GO:0051301">
    <property type="term" value="P:cell division"/>
    <property type="evidence" value="ECO:0007669"/>
    <property type="project" value="UniProtKB-KW"/>
</dbReference>
<dbReference type="SUPFAM" id="SSF54534">
    <property type="entry name" value="FKBP-like"/>
    <property type="match status" value="1"/>
</dbReference>
<dbReference type="PIRSF" id="PIRSF003095">
    <property type="entry name" value="Trigger_factor"/>
    <property type="match status" value="1"/>
</dbReference>
<evidence type="ECO:0000313" key="14">
    <source>
        <dbReference type="EMBL" id="BAP58826.1"/>
    </source>
</evidence>
<dbReference type="RefSeq" id="WP_041063409.1">
    <property type="nucleotide sequence ID" value="NZ_AP014521.1"/>
</dbReference>
<evidence type="ECO:0000256" key="6">
    <source>
        <dbReference type="ARBA" id="ARBA00023110"/>
    </source>
</evidence>
<evidence type="ECO:0000256" key="3">
    <source>
        <dbReference type="ARBA" id="ARBA00013194"/>
    </source>
</evidence>
<dbReference type="STRING" id="1410383.TGUWTKB_6020"/>
<proteinExistence type="inferred from homology"/>
<dbReference type="Gene3D" id="3.30.70.1050">
    <property type="entry name" value="Trigger factor ribosome-binding domain"/>
    <property type="match status" value="1"/>
</dbReference>
<evidence type="ECO:0000256" key="4">
    <source>
        <dbReference type="ARBA" id="ARBA00016902"/>
    </source>
</evidence>
<keyword evidence="9 11" id="KW-0131">Cell cycle</keyword>
<dbReference type="InterPro" id="IPR027304">
    <property type="entry name" value="Trigger_fact/SurA_dom_sf"/>
</dbReference>
<sequence length="429" mass="51111">MTSIEKTTKNIEHNIQIKINYEIFKENLKKELIKLSKKVHINGFRKGKIPLNIIAQHYEKKVTQEVISDLIKNDIEKIAKKNKLHIIENSLEYKIINKEKDNLIFSTMFETYPEINLIDLKNITIEKPIVEIQEKDIQKILSVIKEKKNFWQDSNQPIAIGDRVTINYKGMLGKKELSDINVSNFILTIDKKKQHSFLEANLIGRKKHELVMIDITFPKDYSISKIREKIVTFSIFIKKVEKFTLPHFTKNFVRNFDIKNLEKDKIYSVIKSYMEKELKKSINDFIMLQINSKVIQKNQFFLPKTLLQEEIKILSYQIKNSQKDIKNIIHFISEDIIRKEAKNYIKKKLFFKKIINVYDIKVDDKKIQNMVQSFINSHEKPNQALRFLQKNNIFIQHIYNMIMEEEIIKNILNNVIIKEKKVTFEKFMN</sequence>
<comment type="similarity">
    <text evidence="2 11">Belongs to the FKBP-type PPIase family. Tig subfamily.</text>
</comment>
<feature type="domain" description="Trigger factor ribosome-binding bacterial" evidence="12">
    <location>
        <begin position="3"/>
        <end position="141"/>
    </location>
</feature>
<dbReference type="GO" id="GO:0003755">
    <property type="term" value="F:peptidyl-prolyl cis-trans isomerase activity"/>
    <property type="evidence" value="ECO:0007669"/>
    <property type="project" value="UniProtKB-UniRule"/>
</dbReference>
<dbReference type="InterPro" id="IPR008880">
    <property type="entry name" value="Trigger_fac_C"/>
</dbReference>
<dbReference type="SUPFAM" id="SSF102735">
    <property type="entry name" value="Trigger factor ribosome-binding domain"/>
    <property type="match status" value="1"/>
</dbReference>
<evidence type="ECO:0000259" key="13">
    <source>
        <dbReference type="Pfam" id="PF05698"/>
    </source>
</evidence>
<dbReference type="InterPro" id="IPR036611">
    <property type="entry name" value="Trigger_fac_ribosome-bd_sf"/>
</dbReference>
<evidence type="ECO:0000256" key="8">
    <source>
        <dbReference type="ARBA" id="ARBA00023235"/>
    </source>
</evidence>
<dbReference type="Proteomes" id="UP000031627">
    <property type="component" value="Chromosome"/>
</dbReference>
<dbReference type="InterPro" id="IPR008881">
    <property type="entry name" value="Trigger_fac_ribosome-bd_bac"/>
</dbReference>
<reference evidence="15" key="1">
    <citation type="submission" date="2013-11" db="EMBL/GenBank/DDBJ databases">
        <title>Symbiont-containing voluminous jelly as an extraordinary maternal gift for overwintering insect nymphs.</title>
        <authorList>
            <person name="Kaiwa N."/>
            <person name="Hosokawa T."/>
            <person name="Nikoh N."/>
            <person name="Meng X.Y."/>
            <person name="Tanahashi M."/>
            <person name="Moriyama M."/>
            <person name="Maeda T."/>
            <person name="Yamaguchi K."/>
            <person name="Shigenobu S."/>
            <person name="Ito M."/>
            <person name="Fukatsu T."/>
        </authorList>
    </citation>
    <scope>NUCLEOTIDE SEQUENCE [LARGE SCALE GENOMIC DNA]</scope>
    <source>
        <strain evidence="15">UwTKB</strain>
    </source>
</reference>
<dbReference type="EC" id="5.2.1.8" evidence="3 11"/>
<dbReference type="GO" id="GO:0015031">
    <property type="term" value="P:protein transport"/>
    <property type="evidence" value="ECO:0007669"/>
    <property type="project" value="UniProtKB-UniRule"/>
</dbReference>
<dbReference type="Gene3D" id="3.10.50.40">
    <property type="match status" value="1"/>
</dbReference>
<dbReference type="InterPro" id="IPR046357">
    <property type="entry name" value="PPIase_dom_sf"/>
</dbReference>
<dbReference type="GO" id="GO:0005737">
    <property type="term" value="C:cytoplasm"/>
    <property type="evidence" value="ECO:0007669"/>
    <property type="project" value="UniProtKB-SubCell"/>
</dbReference>
<protein>
    <recommendedName>
        <fullName evidence="4 11">Trigger factor</fullName>
        <shortName evidence="11">TF</shortName>
        <ecNumber evidence="3 11">5.2.1.8</ecNumber>
    </recommendedName>
    <alternativeName>
        <fullName evidence="10 11">PPIase</fullName>
    </alternativeName>
</protein>